<evidence type="ECO:0000256" key="6">
    <source>
        <dbReference type="PROSITE-ProRule" id="PRU00091"/>
    </source>
</evidence>
<dbReference type="Proteomes" id="UP000887566">
    <property type="component" value="Unplaced"/>
</dbReference>
<dbReference type="PANTHER" id="PTHR46465">
    <property type="entry name" value="LATERAL SIGNALING TARGET PROTEIN 2 HOMOLOG"/>
    <property type="match status" value="1"/>
</dbReference>
<dbReference type="InterPro" id="IPR011011">
    <property type="entry name" value="Znf_FYVE_PHD"/>
</dbReference>
<evidence type="ECO:0000256" key="5">
    <source>
        <dbReference type="ARBA" id="ARBA00022833"/>
    </source>
</evidence>
<dbReference type="CDD" id="cd15731">
    <property type="entry name" value="FYVE_LST2"/>
    <property type="match status" value="1"/>
</dbReference>
<dbReference type="Gene3D" id="3.30.40.10">
    <property type="entry name" value="Zinc/RING finger domain, C3HC4 (zinc finger)"/>
    <property type="match status" value="1"/>
</dbReference>
<keyword evidence="4 6" id="KW-0863">Zinc-finger</keyword>
<dbReference type="InterPro" id="IPR017455">
    <property type="entry name" value="Znf_FYVE-rel"/>
</dbReference>
<evidence type="ECO:0000259" key="8">
    <source>
        <dbReference type="PROSITE" id="PS50178"/>
    </source>
</evidence>
<evidence type="ECO:0000313" key="9">
    <source>
        <dbReference type="Proteomes" id="UP000887566"/>
    </source>
</evidence>
<feature type="region of interest" description="Disordered" evidence="7">
    <location>
        <begin position="288"/>
        <end position="355"/>
    </location>
</feature>
<dbReference type="WBParaSite" id="PSAMB.scaffold3301size18859.g21032.t1">
    <property type="protein sequence ID" value="PSAMB.scaffold3301size18859.g21032.t1"/>
    <property type="gene ID" value="PSAMB.scaffold3301size18859.g21032"/>
</dbReference>
<evidence type="ECO:0000256" key="4">
    <source>
        <dbReference type="ARBA" id="ARBA00022771"/>
    </source>
</evidence>
<evidence type="ECO:0000256" key="1">
    <source>
        <dbReference type="ARBA" id="ARBA00003580"/>
    </source>
</evidence>
<dbReference type="PROSITE" id="PS50178">
    <property type="entry name" value="ZF_FYVE"/>
    <property type="match status" value="1"/>
</dbReference>
<comment type="function">
    <text evidence="1">Negative regulator of epidermal growth factor receptor (EGFR) signaling.</text>
</comment>
<feature type="compositionally biased region" description="Polar residues" evidence="7">
    <location>
        <begin position="288"/>
        <end position="309"/>
    </location>
</feature>
<keyword evidence="5" id="KW-0862">Zinc</keyword>
<comment type="similarity">
    <text evidence="2">Belongs to the lst-2 family.</text>
</comment>
<dbReference type="SMART" id="SM00064">
    <property type="entry name" value="FYVE"/>
    <property type="match status" value="1"/>
</dbReference>
<feature type="domain" description="FYVE-type" evidence="8">
    <location>
        <begin position="222"/>
        <end position="278"/>
    </location>
</feature>
<keyword evidence="9" id="KW-1185">Reference proteome</keyword>
<reference evidence="10" key="1">
    <citation type="submission" date="2022-11" db="UniProtKB">
        <authorList>
            <consortium name="WormBaseParasite"/>
        </authorList>
    </citation>
    <scope>IDENTIFICATION</scope>
</reference>
<dbReference type="SUPFAM" id="SSF57903">
    <property type="entry name" value="FYVE/PHD zinc finger"/>
    <property type="match status" value="1"/>
</dbReference>
<sequence>MELQSLELALSSAERPAVESKATLTISDFRAKSNGQPSAATAVPSSTAEDGDGDADSVDSNQEASMVVVASPTEDGVSAVIAVGPTDGGEPDVEITVSPVVDGDGEQLKQTPLGSATNLAKNNEDEAAAKRRKNLRTRFRSSEDLTHRLFVCIAGVADQLQTNYPSDLRKVLKMVLQPNEVVPVFEVSGQTAAVPVNEEETGVEVREPLPLPSFVGVRWVPDRDCDQCTACQAPFTMVRRRHHCRNCGRIFCGRCSANSMQLPELGYERKVRVCNLCFLYKLNPFSPGVQSSASASNGTDSVDGSSDATNSDHPSSHPYHHPNNIHHQNQQHLPMRPAASGVVATAQTDTELPVA</sequence>
<dbReference type="InterPro" id="IPR013083">
    <property type="entry name" value="Znf_RING/FYVE/PHD"/>
</dbReference>
<dbReference type="InterPro" id="IPR000306">
    <property type="entry name" value="Znf_FYVE"/>
</dbReference>
<dbReference type="InterPro" id="IPR043269">
    <property type="entry name" value="FYVE_LST2"/>
</dbReference>
<dbReference type="GO" id="GO:0008270">
    <property type="term" value="F:zinc ion binding"/>
    <property type="evidence" value="ECO:0007669"/>
    <property type="project" value="UniProtKB-KW"/>
</dbReference>
<feature type="region of interest" description="Disordered" evidence="7">
    <location>
        <begin position="1"/>
        <end position="60"/>
    </location>
</feature>
<dbReference type="InterPro" id="IPR051118">
    <property type="entry name" value="LST-2"/>
</dbReference>
<keyword evidence="3" id="KW-0479">Metal-binding</keyword>
<dbReference type="Pfam" id="PF01363">
    <property type="entry name" value="FYVE"/>
    <property type="match status" value="1"/>
</dbReference>
<proteinExistence type="inferred from homology"/>
<evidence type="ECO:0000313" key="10">
    <source>
        <dbReference type="WBParaSite" id="PSAMB.scaffold3301size18859.g21032.t1"/>
    </source>
</evidence>
<evidence type="ECO:0000256" key="7">
    <source>
        <dbReference type="SAM" id="MobiDB-lite"/>
    </source>
</evidence>
<feature type="compositionally biased region" description="Low complexity" evidence="7">
    <location>
        <begin position="1"/>
        <end position="14"/>
    </location>
</feature>
<organism evidence="9 10">
    <name type="scientific">Plectus sambesii</name>
    <dbReference type="NCBI Taxonomy" id="2011161"/>
    <lineage>
        <taxon>Eukaryota</taxon>
        <taxon>Metazoa</taxon>
        <taxon>Ecdysozoa</taxon>
        <taxon>Nematoda</taxon>
        <taxon>Chromadorea</taxon>
        <taxon>Plectida</taxon>
        <taxon>Plectina</taxon>
        <taxon>Plectoidea</taxon>
        <taxon>Plectidae</taxon>
        <taxon>Plectus</taxon>
    </lineage>
</organism>
<feature type="compositionally biased region" description="Low complexity" evidence="7">
    <location>
        <begin position="37"/>
        <end position="48"/>
    </location>
</feature>
<protein>
    <submittedName>
        <fullName evidence="10">FYVE-type domain-containing protein</fullName>
    </submittedName>
</protein>
<dbReference type="GO" id="GO:0031901">
    <property type="term" value="C:early endosome membrane"/>
    <property type="evidence" value="ECO:0007669"/>
    <property type="project" value="TreeGrafter"/>
</dbReference>
<feature type="compositionally biased region" description="Polar residues" evidence="7">
    <location>
        <begin position="345"/>
        <end position="355"/>
    </location>
</feature>
<evidence type="ECO:0000256" key="3">
    <source>
        <dbReference type="ARBA" id="ARBA00022723"/>
    </source>
</evidence>
<evidence type="ECO:0000256" key="2">
    <source>
        <dbReference type="ARBA" id="ARBA00008755"/>
    </source>
</evidence>
<accession>A0A914W8B3</accession>
<name>A0A914W8B3_9BILA</name>
<dbReference type="AlphaFoldDB" id="A0A914W8B3"/>
<dbReference type="PANTHER" id="PTHR46465:SF2">
    <property type="entry name" value="LATERAL SIGNALING TARGET PROTEIN 2 HOMOLOG"/>
    <property type="match status" value="1"/>
</dbReference>